<keyword evidence="5" id="KW-0333">Golgi apparatus</keyword>
<dbReference type="InterPro" id="IPR038260">
    <property type="entry name" value="Vps53_C_sf"/>
</dbReference>
<evidence type="ECO:0000256" key="6">
    <source>
        <dbReference type="ARBA" id="ARBA00023136"/>
    </source>
</evidence>
<dbReference type="GO" id="GO:0042147">
    <property type="term" value="P:retrograde transport, endosome to Golgi"/>
    <property type="evidence" value="ECO:0007669"/>
    <property type="project" value="InterPro"/>
</dbReference>
<keyword evidence="6" id="KW-0472">Membrane</keyword>
<evidence type="ECO:0000313" key="12">
    <source>
        <dbReference type="Proteomes" id="UP000789706"/>
    </source>
</evidence>
<dbReference type="GO" id="GO:0010008">
    <property type="term" value="C:endosome membrane"/>
    <property type="evidence" value="ECO:0007669"/>
    <property type="project" value="UniProtKB-SubCell"/>
</dbReference>
<evidence type="ECO:0000256" key="4">
    <source>
        <dbReference type="ARBA" id="ARBA00022753"/>
    </source>
</evidence>
<evidence type="ECO:0000256" key="8">
    <source>
        <dbReference type="SAM" id="MobiDB-lite"/>
    </source>
</evidence>
<keyword evidence="4" id="KW-0967">Endosome</keyword>
<dbReference type="InterPro" id="IPR039766">
    <property type="entry name" value="Vps53"/>
</dbReference>
<organism evidence="11 12">
    <name type="scientific">Diversispora eburnea</name>
    <dbReference type="NCBI Taxonomy" id="1213867"/>
    <lineage>
        <taxon>Eukaryota</taxon>
        <taxon>Fungi</taxon>
        <taxon>Fungi incertae sedis</taxon>
        <taxon>Mucoromycota</taxon>
        <taxon>Glomeromycotina</taxon>
        <taxon>Glomeromycetes</taxon>
        <taxon>Diversisporales</taxon>
        <taxon>Diversisporaceae</taxon>
        <taxon>Diversispora</taxon>
    </lineage>
</organism>
<protein>
    <submittedName>
        <fullName evidence="11">11332_t:CDS:1</fullName>
    </submittedName>
</protein>
<sequence>MTTTTNEKNSNIQENNDFQDFNEDNIKFPPELETSISNILQINDPLDGADFNPIEYLNQMLPDEHALTSIDVTGKKLQTKMRQLEADIRELTKMQINCGQRGAEEVAEAKRAIEELFNQIRQIKEKASQSEIMVQEITQDIKSLDYAKKHLTISITALKRLQMLVTAVSQLKIMAQRKQYKETAQLLQAVLQLGLYFKSYKNIKQIATLSASVNSLQNDLKKQIFDDFESSFSTDGSLIVQTASLDEACLVIEIIGADVRKQLISWYYEKQLGDYKRIFRSEENSSLENTSRRYSWLKRVLKNYDEKHSSIFPVEWRGESELDVKILLKNLQLTIEFENQLTKRFSNVDDPRSSKVEINFSKKISISFEPYLGLYIDAEDKKLSEIINSYRLESVPDDDSSTTVLQSSTDLFYFYRETLANCAKLSTKKPLFDLYIMFAKWLRIYASEVLIGRLPKEERKSMSRDDSKLICFILNTADYCHDTTSQLEDKLKEKIHDEYKEKINFDNERNHFRNVVTSSIKSLIRGIESCYEPSLVAMTKIQWSNLDSVGDQSEYVTLFHVTLRSNVVNIHKDITNNRYFRTFCDRFVESFVSKLINNLSKCKPISEVGAEQMLLDTYALKTSLLEMPTMGMENPDPPPTTKIETILKTILKSHDPPEGLVENYIFLIADKNLGNFQKILELKGLKKNEQPPIIEIFQQRILDYPKLSENSNIMSSITLTPFITTPSLPSSNNNNFSIVLAGRSWRKKDGKDGLEEFLII</sequence>
<feature type="domain" description="Vps53 C-terminal" evidence="10">
    <location>
        <begin position="611"/>
        <end position="685"/>
    </location>
</feature>
<dbReference type="GO" id="GO:0000938">
    <property type="term" value="C:GARP complex"/>
    <property type="evidence" value="ECO:0007669"/>
    <property type="project" value="InterPro"/>
</dbReference>
<feature type="compositionally biased region" description="Polar residues" evidence="8">
    <location>
        <begin position="1"/>
        <end position="12"/>
    </location>
</feature>
<feature type="domain" description="Vps53 N-terminal" evidence="9">
    <location>
        <begin position="319"/>
        <end position="391"/>
    </location>
</feature>
<comment type="similarity">
    <text evidence="3">Belongs to the VPS53 family.</text>
</comment>
<keyword evidence="7" id="KW-0175">Coiled coil</keyword>
<proteinExistence type="inferred from homology"/>
<comment type="subcellular location">
    <subcellularLocation>
        <location evidence="2">Endosome membrane</location>
        <topology evidence="2">Peripheral membrane protein</topology>
    </subcellularLocation>
    <subcellularLocation>
        <location evidence="1">Golgi apparatus</location>
        <location evidence="1">trans-Golgi network membrane</location>
        <topology evidence="1">Peripheral membrane protein</topology>
    </subcellularLocation>
</comment>
<comment type="caution">
    <text evidence="11">The sequence shown here is derived from an EMBL/GenBank/DDBJ whole genome shotgun (WGS) entry which is preliminary data.</text>
</comment>
<gene>
    <name evidence="11" type="ORF">DEBURN_LOCUS8440</name>
</gene>
<dbReference type="InterPro" id="IPR007234">
    <property type="entry name" value="Vps53_N"/>
</dbReference>
<dbReference type="EMBL" id="CAJVPK010001242">
    <property type="protein sequence ID" value="CAG8578254.1"/>
    <property type="molecule type" value="Genomic_DNA"/>
</dbReference>
<dbReference type="OrthoDB" id="10261632at2759"/>
<dbReference type="InterPro" id="IPR031745">
    <property type="entry name" value="Vps53_C"/>
</dbReference>
<feature type="region of interest" description="Disordered" evidence="8">
    <location>
        <begin position="1"/>
        <end position="24"/>
    </location>
</feature>
<evidence type="ECO:0000256" key="7">
    <source>
        <dbReference type="SAM" id="Coils"/>
    </source>
</evidence>
<evidence type="ECO:0000256" key="1">
    <source>
        <dbReference type="ARBA" id="ARBA00004150"/>
    </source>
</evidence>
<dbReference type="AlphaFoldDB" id="A0A9N9BSK8"/>
<feature type="coiled-coil region" evidence="7">
    <location>
        <begin position="74"/>
        <end position="140"/>
    </location>
</feature>
<evidence type="ECO:0000256" key="5">
    <source>
        <dbReference type="ARBA" id="ARBA00023034"/>
    </source>
</evidence>
<dbReference type="Pfam" id="PF04100">
    <property type="entry name" value="Vps53_N"/>
    <property type="match status" value="2"/>
</dbReference>
<evidence type="ECO:0000256" key="2">
    <source>
        <dbReference type="ARBA" id="ARBA00004481"/>
    </source>
</evidence>
<dbReference type="Pfam" id="PF16854">
    <property type="entry name" value="VPS53_C"/>
    <property type="match status" value="1"/>
</dbReference>
<evidence type="ECO:0000259" key="9">
    <source>
        <dbReference type="Pfam" id="PF04100"/>
    </source>
</evidence>
<dbReference type="Proteomes" id="UP000789706">
    <property type="component" value="Unassembled WGS sequence"/>
</dbReference>
<feature type="domain" description="Vps53 N-terminal" evidence="9">
    <location>
        <begin position="50"/>
        <end position="317"/>
    </location>
</feature>
<evidence type="ECO:0000259" key="10">
    <source>
        <dbReference type="Pfam" id="PF16854"/>
    </source>
</evidence>
<dbReference type="PANTHER" id="PTHR12820:SF0">
    <property type="entry name" value="VACUOLAR PROTEIN SORTING-ASSOCIATED PROTEIN 53 HOMOLOG"/>
    <property type="match status" value="1"/>
</dbReference>
<dbReference type="GO" id="GO:0005829">
    <property type="term" value="C:cytosol"/>
    <property type="evidence" value="ECO:0007669"/>
    <property type="project" value="GOC"/>
</dbReference>
<reference evidence="11" key="1">
    <citation type="submission" date="2021-06" db="EMBL/GenBank/DDBJ databases">
        <authorList>
            <person name="Kallberg Y."/>
            <person name="Tangrot J."/>
            <person name="Rosling A."/>
        </authorList>
    </citation>
    <scope>NUCLEOTIDE SEQUENCE</scope>
    <source>
        <strain evidence="11">AZ414A</strain>
    </source>
</reference>
<name>A0A9N9BSK8_9GLOM</name>
<accession>A0A9N9BSK8</accession>
<evidence type="ECO:0000256" key="3">
    <source>
        <dbReference type="ARBA" id="ARBA00008628"/>
    </source>
</evidence>
<dbReference type="PANTHER" id="PTHR12820">
    <property type="entry name" value="VACUOLAR SORTING PROTEIN 53"/>
    <property type="match status" value="1"/>
</dbReference>
<dbReference type="Gene3D" id="1.10.357.110">
    <property type="entry name" value="Vacuolar protein sorting-associated protein 53, C-terminus"/>
    <property type="match status" value="1"/>
</dbReference>
<keyword evidence="12" id="KW-1185">Reference proteome</keyword>
<evidence type="ECO:0000313" key="11">
    <source>
        <dbReference type="EMBL" id="CAG8578254.1"/>
    </source>
</evidence>